<evidence type="ECO:0000256" key="8">
    <source>
        <dbReference type="ARBA" id="ARBA00022968"/>
    </source>
</evidence>
<evidence type="ECO:0000256" key="9">
    <source>
        <dbReference type="ARBA" id="ARBA00022989"/>
    </source>
</evidence>
<dbReference type="PANTHER" id="PTHR11214">
    <property type="entry name" value="BETA-1,3-N-ACETYLGLUCOSAMINYLTRANSFERASE"/>
    <property type="match status" value="1"/>
</dbReference>
<dbReference type="GeneID" id="104599141"/>
<keyword evidence="7" id="KW-0812">Transmembrane</keyword>
<keyword evidence="9" id="KW-1133">Transmembrane helix</keyword>
<dbReference type="OMA" id="APNPPYH"/>
<evidence type="ECO:0000256" key="7">
    <source>
        <dbReference type="ARBA" id="ARBA00022692"/>
    </source>
</evidence>
<dbReference type="PANTHER" id="PTHR11214:SF351">
    <property type="entry name" value="BETA-1,3-GALACTOSYLTRANSFERASE PVG3"/>
    <property type="match status" value="1"/>
</dbReference>
<name>A0A1U8A101_NELNU</name>
<keyword evidence="8" id="KW-0735">Signal-anchor</keyword>
<organism evidence="14 15">
    <name type="scientific">Nelumbo nucifera</name>
    <name type="common">Sacred lotus</name>
    <dbReference type="NCBI Taxonomy" id="4432"/>
    <lineage>
        <taxon>Eukaryota</taxon>
        <taxon>Viridiplantae</taxon>
        <taxon>Streptophyta</taxon>
        <taxon>Embryophyta</taxon>
        <taxon>Tracheophyta</taxon>
        <taxon>Spermatophyta</taxon>
        <taxon>Magnoliopsida</taxon>
        <taxon>Proteales</taxon>
        <taxon>Nelumbonaceae</taxon>
        <taxon>Nelumbo</taxon>
    </lineage>
</organism>
<evidence type="ECO:0000256" key="2">
    <source>
        <dbReference type="ARBA" id="ARBA00004323"/>
    </source>
</evidence>
<dbReference type="STRING" id="4432.A0A1U8A101"/>
<evidence type="ECO:0000256" key="12">
    <source>
        <dbReference type="ARBA" id="ARBA00023211"/>
    </source>
</evidence>
<proteinExistence type="inferred from homology"/>
<comment type="pathway">
    <text evidence="3">Protein modification; protein glycosylation.</text>
</comment>
<dbReference type="eggNOG" id="KOG2287">
    <property type="taxonomic scope" value="Eukaryota"/>
</dbReference>
<dbReference type="OrthoDB" id="2139606at2759"/>
<comment type="similarity">
    <text evidence="4 13">Belongs to the glycosyltransferase 31 family.</text>
</comment>
<dbReference type="AlphaFoldDB" id="A0A1U8A101"/>
<dbReference type="UniPathway" id="UPA00378"/>
<dbReference type="Pfam" id="PF01762">
    <property type="entry name" value="Galactosyl_T"/>
    <property type="match status" value="1"/>
</dbReference>
<protein>
    <recommendedName>
        <fullName evidence="13">Hexosyltransferase</fullName>
        <ecNumber evidence="13">2.4.1.-</ecNumber>
    </recommendedName>
</protein>
<dbReference type="EC" id="2.4.1.-" evidence="13"/>
<dbReference type="Proteomes" id="UP000189703">
    <property type="component" value="Unplaced"/>
</dbReference>
<keyword evidence="6" id="KW-0808">Transferase</keyword>
<keyword evidence="12 13" id="KW-0464">Manganese</keyword>
<evidence type="ECO:0000256" key="3">
    <source>
        <dbReference type="ARBA" id="ARBA00004922"/>
    </source>
</evidence>
<comment type="subcellular location">
    <subcellularLocation>
        <location evidence="2 13">Golgi apparatus membrane</location>
        <topology evidence="2 13">Single-pass type II membrane protein</topology>
    </subcellularLocation>
</comment>
<dbReference type="InParanoid" id="A0A1U8A101"/>
<evidence type="ECO:0000313" key="14">
    <source>
        <dbReference type="Proteomes" id="UP000189703"/>
    </source>
</evidence>
<gene>
    <name evidence="15" type="primary">LOC104599141</name>
</gene>
<keyword evidence="14" id="KW-1185">Reference proteome</keyword>
<accession>A0A1U8A101</accession>
<evidence type="ECO:0000256" key="10">
    <source>
        <dbReference type="ARBA" id="ARBA00023034"/>
    </source>
</evidence>
<evidence type="ECO:0000256" key="13">
    <source>
        <dbReference type="RuleBase" id="RU363063"/>
    </source>
</evidence>
<dbReference type="FunFam" id="3.90.550.50:FF:000027">
    <property type="entry name" value="Hexosyltransferase"/>
    <property type="match status" value="1"/>
</dbReference>
<keyword evidence="10 13" id="KW-0333">Golgi apparatus</keyword>
<evidence type="ECO:0000256" key="6">
    <source>
        <dbReference type="ARBA" id="ARBA00022679"/>
    </source>
</evidence>
<dbReference type="InterPro" id="IPR002659">
    <property type="entry name" value="Glyco_trans_31"/>
</dbReference>
<reference evidence="15" key="1">
    <citation type="submission" date="2025-08" db="UniProtKB">
        <authorList>
            <consortium name="RefSeq"/>
        </authorList>
    </citation>
    <scope>IDENTIFICATION</scope>
</reference>
<evidence type="ECO:0000313" key="15">
    <source>
        <dbReference type="RefSeq" id="XP_010259842.1"/>
    </source>
</evidence>
<keyword evidence="11" id="KW-0472">Membrane</keyword>
<sequence>MMMKTTTARLDRRQPSPRLTSFALSTFFLIVFLCALASINGVRFEGLLNMSYQNTTSPSNASLPENSTSAAALPELRVLIGIPTLPDQYHRRHFLRMVYGTQSPVGAQVDIKFVFCNLTKEDQTVLVALEIMRYDDIIILNCKENMNNGKTYTYFSSLPELLNSTDGPYPPYHYVMKGDDDTYFRLDNLVQSLRPLPREDLYYGYVIPCPSMDPFREYMSGMGYLVSWDIVEWISTSDIPKNRTEGPEDKVFGEWLRDGHRAKNRYNAKWSMYDFPQPPTGCTHELWPDTIAVHRLKNQEKWIQTLKYFNVTDKLKPSKLYHIP</sequence>
<comment type="cofactor">
    <cofactor evidence="1 13">
        <name>Mn(2+)</name>
        <dbReference type="ChEBI" id="CHEBI:29035"/>
    </cofactor>
</comment>
<evidence type="ECO:0000256" key="1">
    <source>
        <dbReference type="ARBA" id="ARBA00001936"/>
    </source>
</evidence>
<dbReference type="GO" id="GO:0000139">
    <property type="term" value="C:Golgi membrane"/>
    <property type="evidence" value="ECO:0007669"/>
    <property type="project" value="UniProtKB-SubCell"/>
</dbReference>
<dbReference type="RefSeq" id="XP_010259842.1">
    <property type="nucleotide sequence ID" value="XM_010261540.2"/>
</dbReference>
<dbReference type="KEGG" id="nnu:104599141"/>
<evidence type="ECO:0000256" key="4">
    <source>
        <dbReference type="ARBA" id="ARBA00008661"/>
    </source>
</evidence>
<keyword evidence="5 13" id="KW-0328">Glycosyltransferase</keyword>
<dbReference type="GO" id="GO:0016758">
    <property type="term" value="F:hexosyltransferase activity"/>
    <property type="evidence" value="ECO:0007669"/>
    <property type="project" value="InterPro"/>
</dbReference>
<dbReference type="Gene3D" id="3.90.550.50">
    <property type="match status" value="1"/>
</dbReference>
<evidence type="ECO:0000256" key="5">
    <source>
        <dbReference type="ARBA" id="ARBA00022676"/>
    </source>
</evidence>
<evidence type="ECO:0000256" key="11">
    <source>
        <dbReference type="ARBA" id="ARBA00023136"/>
    </source>
</evidence>